<gene>
    <name evidence="2" type="ORF">PODCO_609796</name>
</gene>
<keyword evidence="3" id="KW-1185">Reference proteome</keyword>
<reference evidence="2" key="1">
    <citation type="submission" date="2018-02" db="EMBL/GenBank/DDBJ databases">
        <authorList>
            <person name="Silar P."/>
        </authorList>
    </citation>
    <scope>NUCLEOTIDE SEQUENCE [LARGE SCALE GENOMIC DNA]</scope>
    <source>
        <strain evidence="2">T</strain>
    </source>
</reference>
<evidence type="ECO:0000256" key="1">
    <source>
        <dbReference type="SAM" id="MobiDB-lite"/>
    </source>
</evidence>
<accession>A0ABY6SJ22</accession>
<dbReference type="Proteomes" id="UP000280685">
    <property type="component" value="Chromosome 6"/>
</dbReference>
<dbReference type="EMBL" id="LR026969">
    <property type="protein sequence ID" value="VBB84724.1"/>
    <property type="molecule type" value="Genomic_DNA"/>
</dbReference>
<organism evidence="2 3">
    <name type="scientific">Podospora comata</name>
    <dbReference type="NCBI Taxonomy" id="48703"/>
    <lineage>
        <taxon>Eukaryota</taxon>
        <taxon>Fungi</taxon>
        <taxon>Dikarya</taxon>
        <taxon>Ascomycota</taxon>
        <taxon>Pezizomycotina</taxon>
        <taxon>Sordariomycetes</taxon>
        <taxon>Sordariomycetidae</taxon>
        <taxon>Sordariales</taxon>
        <taxon>Podosporaceae</taxon>
        <taxon>Podospora</taxon>
    </lineage>
</organism>
<protein>
    <submittedName>
        <fullName evidence="2">Uncharacterized protein</fullName>
    </submittedName>
</protein>
<feature type="region of interest" description="Disordered" evidence="1">
    <location>
        <begin position="1"/>
        <end position="64"/>
    </location>
</feature>
<feature type="compositionally biased region" description="Acidic residues" evidence="1">
    <location>
        <begin position="8"/>
        <end position="19"/>
    </location>
</feature>
<evidence type="ECO:0000313" key="2">
    <source>
        <dbReference type="EMBL" id="VBB84724.1"/>
    </source>
</evidence>
<proteinExistence type="predicted"/>
<name>A0ABY6SJ22_PODCO</name>
<sequence length="208" mass="23051">MGERGEETGDETDGEDSQDEGGSPETGTGGNKDDKPEPTPVLDAFGVLRRKDSSDSDVSMSDLPSPRRIAVSTFRSTARLPFRTPHTRTRTRLGFHSSPNISAILRPRSVLRPLSCPRNRAIPRTPSTLRPLHLLLFPAALRNPSTLKTRSPQSPLRSLTLIRPPSLLQPPSLPYPLRVPDFNLRDKLANDPDFDERLSLIGLDIIYD</sequence>
<evidence type="ECO:0000313" key="3">
    <source>
        <dbReference type="Proteomes" id="UP000280685"/>
    </source>
</evidence>